<proteinExistence type="predicted"/>
<name>A0A9P6DJX6_PLEER</name>
<evidence type="ECO:0000313" key="4">
    <source>
        <dbReference type="Proteomes" id="UP000807025"/>
    </source>
</evidence>
<feature type="region of interest" description="Disordered" evidence="1">
    <location>
        <begin position="304"/>
        <end position="327"/>
    </location>
</feature>
<dbReference type="EMBL" id="MU154529">
    <property type="protein sequence ID" value="KAF9499960.1"/>
    <property type="molecule type" value="Genomic_DNA"/>
</dbReference>
<evidence type="ECO:0000259" key="2">
    <source>
        <dbReference type="Pfam" id="PF13391"/>
    </source>
</evidence>
<organism evidence="3 4">
    <name type="scientific">Pleurotus eryngii</name>
    <name type="common">Boletus of the steppes</name>
    <dbReference type="NCBI Taxonomy" id="5323"/>
    <lineage>
        <taxon>Eukaryota</taxon>
        <taxon>Fungi</taxon>
        <taxon>Dikarya</taxon>
        <taxon>Basidiomycota</taxon>
        <taxon>Agaricomycotina</taxon>
        <taxon>Agaricomycetes</taxon>
        <taxon>Agaricomycetidae</taxon>
        <taxon>Agaricales</taxon>
        <taxon>Pleurotineae</taxon>
        <taxon>Pleurotaceae</taxon>
        <taxon>Pleurotus</taxon>
    </lineage>
</organism>
<dbReference type="Pfam" id="PF13391">
    <property type="entry name" value="HNH_2"/>
    <property type="match status" value="1"/>
</dbReference>
<evidence type="ECO:0000313" key="3">
    <source>
        <dbReference type="EMBL" id="KAF9499960.1"/>
    </source>
</evidence>
<protein>
    <recommendedName>
        <fullName evidence="2">HNH nuclease domain-containing protein</fullName>
    </recommendedName>
</protein>
<dbReference type="Proteomes" id="UP000807025">
    <property type="component" value="Unassembled WGS sequence"/>
</dbReference>
<gene>
    <name evidence="3" type="ORF">BDN71DRAFT_1440982</name>
</gene>
<sequence>MNPLLKEYPVEWITETPTEQGAAAVPTHHKYTITPEEPAVSRNQVAMRERMRQHRFYHQFASDLCAVTQQSSIHGGLVHVAHMLPFRGASYTSEFEYAFGYPFRNSLNSDSRLNGMFLWSNIHDLLDADTLVILFTNSLLNRVSKLVLDNLMAPMMDRKYLPYILDQEMPINGWEYQLVFRFAAGFESIKRHKLEESALGLTPSKAFKIHGAHKVLRFRAATSPLFVLANFHEHILKEEGSPPNWPYPNDNISKMAEAMGSLLINITQRVLPAEFKPMNRLTKLRSSSSKAAYTHPLPSYNYMTGLTGSSELPDRQGTPEPNEPQPADVAAALILGVLP</sequence>
<accession>A0A9P6DJX6</accession>
<feature type="domain" description="HNH nuclease" evidence="2">
    <location>
        <begin position="65"/>
        <end position="132"/>
    </location>
</feature>
<keyword evidence="4" id="KW-1185">Reference proteome</keyword>
<dbReference type="OrthoDB" id="3133596at2759"/>
<dbReference type="InterPro" id="IPR003615">
    <property type="entry name" value="HNH_nuc"/>
</dbReference>
<dbReference type="AlphaFoldDB" id="A0A9P6DJX6"/>
<reference evidence="3" key="1">
    <citation type="submission" date="2020-11" db="EMBL/GenBank/DDBJ databases">
        <authorList>
            <consortium name="DOE Joint Genome Institute"/>
            <person name="Ahrendt S."/>
            <person name="Riley R."/>
            <person name="Andreopoulos W."/>
            <person name="Labutti K."/>
            <person name="Pangilinan J."/>
            <person name="Ruiz-Duenas F.J."/>
            <person name="Barrasa J.M."/>
            <person name="Sanchez-Garcia M."/>
            <person name="Camarero S."/>
            <person name="Miyauchi S."/>
            <person name="Serrano A."/>
            <person name="Linde D."/>
            <person name="Babiker R."/>
            <person name="Drula E."/>
            <person name="Ayuso-Fernandez I."/>
            <person name="Pacheco R."/>
            <person name="Padilla G."/>
            <person name="Ferreira P."/>
            <person name="Barriuso J."/>
            <person name="Kellner H."/>
            <person name="Castanera R."/>
            <person name="Alfaro M."/>
            <person name="Ramirez L."/>
            <person name="Pisabarro A.G."/>
            <person name="Kuo A."/>
            <person name="Tritt A."/>
            <person name="Lipzen A."/>
            <person name="He G."/>
            <person name="Yan M."/>
            <person name="Ng V."/>
            <person name="Cullen D."/>
            <person name="Martin F."/>
            <person name="Rosso M.-N."/>
            <person name="Henrissat B."/>
            <person name="Hibbett D."/>
            <person name="Martinez A.T."/>
            <person name="Grigoriev I.V."/>
        </authorList>
    </citation>
    <scope>NUCLEOTIDE SEQUENCE</scope>
    <source>
        <strain evidence="3">ATCC 90797</strain>
    </source>
</reference>
<evidence type="ECO:0000256" key="1">
    <source>
        <dbReference type="SAM" id="MobiDB-lite"/>
    </source>
</evidence>
<comment type="caution">
    <text evidence="3">The sequence shown here is derived from an EMBL/GenBank/DDBJ whole genome shotgun (WGS) entry which is preliminary data.</text>
</comment>